<feature type="region of interest" description="Disordered" evidence="1">
    <location>
        <begin position="286"/>
        <end position="328"/>
    </location>
</feature>
<feature type="compositionally biased region" description="Polar residues" evidence="1">
    <location>
        <begin position="310"/>
        <end position="319"/>
    </location>
</feature>
<sequence length="453" mass="49135">MAAAEVGDGAVMCMMSKRLRALRKKYNRILQMEEAVAQGRSLNREQEETLRSKPAVAALIEEYEKLRQPLSAALQEELSLARHSSSSSAASAAEGEEGENQVRQHQGEAAATAAAATGEAEEGSSEVRGDSYAVVEDLLKLLYFGCLFDMRPQSEFASMVFTRAHERQCCLTYDYVTDDSTGFLGEDDLDLISSLGGLMTSRPPHSGVSHVNALLGCLEHAKLWLCNSDQPIQPGSSITYAWLRERLSRILSSDYFTRTPEMKAPGDVAAAMGKFAASKVQLSGSAEAPSPAVAEDLPSHFENEDDNVENSDTISNPDTDSQKDEFDLSNANGDAKVFQQEQHRTVEGEAGQQDPDLKGQQHVPRRVYQNQRGGSRGGGSNGGRRGHANGRGGRGRGGEYQNGRGQYYDPEYYPRNYYATGRGGRNGNQPMHNQFGATDGGHLPADIELGASS</sequence>
<gene>
    <name evidence="2" type="ORF">Taro_038795</name>
</gene>
<keyword evidence="3" id="KW-1185">Reference proteome</keyword>
<feature type="region of interest" description="Disordered" evidence="1">
    <location>
        <begin position="342"/>
        <end position="453"/>
    </location>
</feature>
<reference evidence="2" key="1">
    <citation type="submission" date="2017-07" db="EMBL/GenBank/DDBJ databases">
        <title>Taro Niue Genome Assembly and Annotation.</title>
        <authorList>
            <person name="Atibalentja N."/>
            <person name="Keating K."/>
            <person name="Fields C.J."/>
        </authorList>
    </citation>
    <scope>NUCLEOTIDE SEQUENCE</scope>
    <source>
        <strain evidence="2">Niue_2</strain>
        <tissue evidence="2">Leaf</tissue>
    </source>
</reference>
<feature type="compositionally biased region" description="Low complexity" evidence="1">
    <location>
        <begin position="399"/>
        <end position="418"/>
    </location>
</feature>
<dbReference type="AlphaFoldDB" id="A0A843WGW7"/>
<feature type="compositionally biased region" description="Low complexity" evidence="1">
    <location>
        <begin position="107"/>
        <end position="118"/>
    </location>
</feature>
<dbReference type="PANTHER" id="PTHR37736:SF1">
    <property type="entry name" value="GLYCINE-RICH PROTEIN"/>
    <property type="match status" value="1"/>
</dbReference>
<evidence type="ECO:0000256" key="1">
    <source>
        <dbReference type="SAM" id="MobiDB-lite"/>
    </source>
</evidence>
<feature type="region of interest" description="Disordered" evidence="1">
    <location>
        <begin position="84"/>
        <end position="127"/>
    </location>
</feature>
<dbReference type="OrthoDB" id="69150at2759"/>
<dbReference type="PANTHER" id="PTHR37736">
    <property type="entry name" value="GLYCINE-RICH PROTEIN"/>
    <property type="match status" value="1"/>
</dbReference>
<protein>
    <recommendedName>
        <fullName evidence="4">Glycine-rich protein</fullName>
    </recommendedName>
</protein>
<evidence type="ECO:0000313" key="3">
    <source>
        <dbReference type="Proteomes" id="UP000652761"/>
    </source>
</evidence>
<proteinExistence type="predicted"/>
<evidence type="ECO:0008006" key="4">
    <source>
        <dbReference type="Google" id="ProtNLM"/>
    </source>
</evidence>
<comment type="caution">
    <text evidence="2">The sequence shown here is derived from an EMBL/GenBank/DDBJ whole genome shotgun (WGS) entry which is preliminary data.</text>
</comment>
<feature type="compositionally biased region" description="Low complexity" evidence="1">
    <location>
        <begin position="84"/>
        <end position="93"/>
    </location>
</feature>
<organism evidence="2 3">
    <name type="scientific">Colocasia esculenta</name>
    <name type="common">Wild taro</name>
    <name type="synonym">Arum esculentum</name>
    <dbReference type="NCBI Taxonomy" id="4460"/>
    <lineage>
        <taxon>Eukaryota</taxon>
        <taxon>Viridiplantae</taxon>
        <taxon>Streptophyta</taxon>
        <taxon>Embryophyta</taxon>
        <taxon>Tracheophyta</taxon>
        <taxon>Spermatophyta</taxon>
        <taxon>Magnoliopsida</taxon>
        <taxon>Liliopsida</taxon>
        <taxon>Araceae</taxon>
        <taxon>Aroideae</taxon>
        <taxon>Colocasieae</taxon>
        <taxon>Colocasia</taxon>
    </lineage>
</organism>
<accession>A0A843WGW7</accession>
<dbReference type="Proteomes" id="UP000652761">
    <property type="component" value="Unassembled WGS sequence"/>
</dbReference>
<evidence type="ECO:0000313" key="2">
    <source>
        <dbReference type="EMBL" id="MQM05978.1"/>
    </source>
</evidence>
<feature type="compositionally biased region" description="Gly residues" evidence="1">
    <location>
        <begin position="374"/>
        <end position="383"/>
    </location>
</feature>
<dbReference type="EMBL" id="NMUH01003511">
    <property type="protein sequence ID" value="MQM05978.1"/>
    <property type="molecule type" value="Genomic_DNA"/>
</dbReference>
<name>A0A843WGW7_COLES</name>
<feature type="compositionally biased region" description="Polar residues" evidence="1">
    <location>
        <begin position="427"/>
        <end position="436"/>
    </location>
</feature>